<dbReference type="InterPro" id="IPR036770">
    <property type="entry name" value="Ankyrin_rpt-contain_sf"/>
</dbReference>
<keyword evidence="2 3" id="KW-0040">ANK repeat</keyword>
<feature type="repeat" description="ANK" evidence="3">
    <location>
        <begin position="787"/>
        <end position="819"/>
    </location>
</feature>
<name>A0A545V576_9HYPO</name>
<dbReference type="PANTHER" id="PTHR24123">
    <property type="entry name" value="ANKYRIN REPEAT-CONTAINING"/>
    <property type="match status" value="1"/>
</dbReference>
<dbReference type="Proteomes" id="UP000315783">
    <property type="component" value="Unassembled WGS sequence"/>
</dbReference>
<evidence type="ECO:0000256" key="4">
    <source>
        <dbReference type="SAM" id="MobiDB-lite"/>
    </source>
</evidence>
<feature type="repeat" description="ANK" evidence="3">
    <location>
        <begin position="1451"/>
        <end position="1483"/>
    </location>
</feature>
<evidence type="ECO:0000313" key="8">
    <source>
        <dbReference type="Proteomes" id="UP000315783"/>
    </source>
</evidence>
<dbReference type="SMART" id="SM00248">
    <property type="entry name" value="ANK"/>
    <property type="match status" value="16"/>
</dbReference>
<keyword evidence="8" id="KW-1185">Reference proteome</keyword>
<dbReference type="PANTHER" id="PTHR24123:SF33">
    <property type="entry name" value="PROTEIN HOS4"/>
    <property type="match status" value="1"/>
</dbReference>
<dbReference type="Pfam" id="PF24883">
    <property type="entry name" value="NPHP3_N"/>
    <property type="match status" value="1"/>
</dbReference>
<sequence length="1634" mass="180211">MADPQLSQRLQSPQLWEKALGQLEPGVKARLMQVTGGRGNIVAALIKTVNEKRQLCIRRQYKFKTPSGRVVIIRDLLEKMAKWLDRFKGAVDAAVQYDPAHAALPWAAVRFILQIALDDIQAHGSIFEAVESFTRMMGRCAKVEELHLDKTNAATVFLEEALTRLYASILSALATALKYFDRSHAARLFTVIIEPSVLDTLEDQEQEVLKLVSLLDSETIKRLDQQFQRVMDTSTMIKVSMSQTRSVDCLAWLSGTRVHDHHRSISAAKIPGSCTWIFEQETYRTWLGDSSSSVLILQGIRGCGKSVLMSAIIDSLRERTPASTTPSVPCAFFYCAYLMTEPDRSSPDAILRSIIRQLAVVAVDESTCTIDEKLWKLYSQKLDAAQPDKINLPVLTCEECYSLLLEMTLTNPAYLVIDAVDELSDKARAVLLDMEADDLPTSDDGPIASFHSYAALHWWDHVRKSGDKDSLEGPTNSIMFEFVFDGNEPEISLAFYLWIDWMHLYAEALPIYHARKRLFGALWSTEGQPIFTASQFGLTALMRKYLEANNDIDVDTTNVIGHTGFYLAAAGGHTEIVRILHERNANAHIRCGWLGSPLQAACFHGKIETARLLLELGASARAEAKFSNALEAACRGNRPEVAQMLLEQGSVLETEDDFEAAVRWSTETGLEAVVDWLLKFAKPKSRPSAADQATHMATTAIKRGSIRNLKRLLAMNSGAEQVAPRDGIAIASYYGHVEMIEYLHELGLSLDVEGPYGSPLRSACLAGNEAAARLLISWGVDVDTRGEKGHALQAAAMQGHTRLVLLLISEGADVNTGIDRSDEPDPLGTPLEAASYYGNSTVVDILLKAGASPGAGGYFKDAMHAAIEGNQSAVAVHLLQAGYKVEKSLFGTGPAALMNPLGSKRMAELVASKVQRTEASPYDAKCYVWLTGDDEGGELNTVSIAFTGYISACISGNPKVALLFMQGFHGKNLSNSQKLQGWIAAAIKKRDKTLMAILSHIEWMFITELDRGLLQDAFVIASANGNIEAARMIYSHAFADEAQDTKQSVLAMGLMAACFQLSREGVILCIQLGADVNAIISISNEICQRYAAFIDYSDDDSDPRGKVLDRYLSDKRLSSGLFTSTQAVLGQFYKDTRVWQSTVFNVCNTFLRTFNESNTLSHINLESGVPFSIDEEEEEEEDEKEEEDEEESLYIRESGQEARIMQLLIDAGLNLEPSGLHRPMKDMQALFLWSLPCWVKSRSEILRRLDWTAEKAVKSLNGGIRDLILQLFRCRPSLRAQGIEFAMWLIVASAAGDKVMLDVLVDKGVSVNSTLATFNAINAAATMGHLSVVKKLHEAGALIVYDEASLRRVFSGNHVEVFEYLQENGLQADWSETRHCLVCEALDHGSMSIMKRLVDTTTQLHDHTLALIKICGRDKHSSDQVQMIQYLVDKKANLRLDGTRQVGYASLSTSPLIEACSASNIELVKFLLAHGADVGMPVQHGELNGRLDLYASTPLIAAAGLGNLQIVRILLENGADPNQVCRYSVSNWSTSTTPLSQACKNGRKAVVKELLSLDGLSTDSAQFSDAIACAMAARRGQKEMLELLLKRYFRSGMDEGVMRKALEKVPKWKPELVDVLLEYSPSDIVAEFDT</sequence>
<dbReference type="PRINTS" id="PR01415">
    <property type="entry name" value="ANKYRIN"/>
</dbReference>
<evidence type="ECO:0000256" key="3">
    <source>
        <dbReference type="PROSITE-ProRule" id="PRU00023"/>
    </source>
</evidence>
<dbReference type="InterPro" id="IPR002110">
    <property type="entry name" value="Ankyrin_rpt"/>
</dbReference>
<evidence type="ECO:0000256" key="2">
    <source>
        <dbReference type="ARBA" id="ARBA00023043"/>
    </source>
</evidence>
<dbReference type="SUPFAM" id="SSF52540">
    <property type="entry name" value="P-loop containing nucleoside triphosphate hydrolases"/>
    <property type="match status" value="1"/>
</dbReference>
<dbReference type="Pfam" id="PF12796">
    <property type="entry name" value="Ank_2"/>
    <property type="match status" value="2"/>
</dbReference>
<evidence type="ECO:0000313" key="7">
    <source>
        <dbReference type="EMBL" id="TQV96862.1"/>
    </source>
</evidence>
<dbReference type="Pfam" id="PF00023">
    <property type="entry name" value="Ank"/>
    <property type="match status" value="1"/>
</dbReference>
<feature type="domain" description="DUF7708" evidence="5">
    <location>
        <begin position="76"/>
        <end position="199"/>
    </location>
</feature>
<evidence type="ECO:0000256" key="1">
    <source>
        <dbReference type="ARBA" id="ARBA00022737"/>
    </source>
</evidence>
<reference evidence="7 8" key="1">
    <citation type="journal article" date="2019" name="Appl. Microbiol. Biotechnol.">
        <title>Genome sequence of Isaria javanica and comparative genome analysis insights into family S53 peptidase evolution in fungal entomopathogens.</title>
        <authorList>
            <person name="Lin R."/>
            <person name="Zhang X."/>
            <person name="Xin B."/>
            <person name="Zou M."/>
            <person name="Gao Y."/>
            <person name="Qin F."/>
            <person name="Hu Q."/>
            <person name="Xie B."/>
            <person name="Cheng X."/>
        </authorList>
    </citation>
    <scope>NUCLEOTIDE SEQUENCE [LARGE SCALE GENOMIC DNA]</scope>
    <source>
        <strain evidence="7 8">IJ1G</strain>
    </source>
</reference>
<evidence type="ECO:0000259" key="5">
    <source>
        <dbReference type="Pfam" id="PF24809"/>
    </source>
</evidence>
<feature type="repeat" description="ANK" evidence="3">
    <location>
        <begin position="560"/>
        <end position="592"/>
    </location>
</feature>
<dbReference type="PROSITE" id="PS50088">
    <property type="entry name" value="ANK_REPEAT"/>
    <property type="match status" value="4"/>
</dbReference>
<comment type="caution">
    <text evidence="7">The sequence shown here is derived from an EMBL/GenBank/DDBJ whole genome shotgun (WGS) entry which is preliminary data.</text>
</comment>
<dbReference type="OrthoDB" id="7464126at2759"/>
<gene>
    <name evidence="7" type="ORF">IF1G_04102</name>
</gene>
<dbReference type="Gene3D" id="3.40.50.300">
    <property type="entry name" value="P-loop containing nucleotide triphosphate hydrolases"/>
    <property type="match status" value="1"/>
</dbReference>
<dbReference type="InterPro" id="IPR056125">
    <property type="entry name" value="DUF7708"/>
</dbReference>
<dbReference type="InterPro" id="IPR051165">
    <property type="entry name" value="Multifunctional_ANK_Repeat"/>
</dbReference>
<dbReference type="STRING" id="43265.A0A545V576"/>
<dbReference type="PROSITE" id="PS50297">
    <property type="entry name" value="ANK_REP_REGION"/>
    <property type="match status" value="4"/>
</dbReference>
<evidence type="ECO:0000259" key="6">
    <source>
        <dbReference type="Pfam" id="PF24883"/>
    </source>
</evidence>
<organism evidence="7 8">
    <name type="scientific">Cordyceps javanica</name>
    <dbReference type="NCBI Taxonomy" id="43265"/>
    <lineage>
        <taxon>Eukaryota</taxon>
        <taxon>Fungi</taxon>
        <taxon>Dikarya</taxon>
        <taxon>Ascomycota</taxon>
        <taxon>Pezizomycotina</taxon>
        <taxon>Sordariomycetes</taxon>
        <taxon>Hypocreomycetidae</taxon>
        <taxon>Hypocreales</taxon>
        <taxon>Cordycipitaceae</taxon>
        <taxon>Cordyceps</taxon>
    </lineage>
</organism>
<dbReference type="EMBL" id="SPUK01000005">
    <property type="protein sequence ID" value="TQV96862.1"/>
    <property type="molecule type" value="Genomic_DNA"/>
</dbReference>
<dbReference type="Gene3D" id="1.25.40.20">
    <property type="entry name" value="Ankyrin repeat-containing domain"/>
    <property type="match status" value="4"/>
</dbReference>
<keyword evidence="1" id="KW-0677">Repeat</keyword>
<proteinExistence type="predicted"/>
<dbReference type="InterPro" id="IPR056884">
    <property type="entry name" value="NPHP3-like_N"/>
</dbReference>
<protein>
    <submittedName>
        <fullName evidence="7">Ankyrin repeat-containing protein</fullName>
    </submittedName>
</protein>
<feature type="region of interest" description="Disordered" evidence="4">
    <location>
        <begin position="1172"/>
        <end position="1193"/>
    </location>
</feature>
<feature type="compositionally biased region" description="Acidic residues" evidence="4">
    <location>
        <begin position="1173"/>
        <end position="1192"/>
    </location>
</feature>
<dbReference type="Pfam" id="PF24809">
    <property type="entry name" value="DUF7708"/>
    <property type="match status" value="1"/>
</dbReference>
<feature type="repeat" description="ANK" evidence="3">
    <location>
        <begin position="1494"/>
        <end position="1526"/>
    </location>
</feature>
<feature type="domain" description="Nephrocystin 3-like N-terminal" evidence="6">
    <location>
        <begin position="272"/>
        <end position="428"/>
    </location>
</feature>
<accession>A0A545V576</accession>
<dbReference type="InterPro" id="IPR027417">
    <property type="entry name" value="P-loop_NTPase"/>
</dbReference>
<dbReference type="SUPFAM" id="SSF48403">
    <property type="entry name" value="Ankyrin repeat"/>
    <property type="match status" value="3"/>
</dbReference>